<dbReference type="PANTHER" id="PTHR11999">
    <property type="entry name" value="GROUP II PYRIDOXAL-5-PHOSPHATE DECARBOXYLASE"/>
    <property type="match status" value="1"/>
</dbReference>
<dbReference type="AlphaFoldDB" id="A0A445D3A8"/>
<reference evidence="6 7" key="1">
    <citation type="submission" date="2019-01" db="EMBL/GenBank/DDBJ databases">
        <title>Sequencing of cultivated peanut Arachis hypogaea provides insights into genome evolution and oil improvement.</title>
        <authorList>
            <person name="Chen X."/>
        </authorList>
    </citation>
    <scope>NUCLEOTIDE SEQUENCE [LARGE SCALE GENOMIC DNA]</scope>
    <source>
        <strain evidence="7">cv. Fuhuasheng</strain>
        <tissue evidence="6">Leaves</tissue>
    </source>
</reference>
<dbReference type="GO" id="GO:0030170">
    <property type="term" value="F:pyridoxal phosphate binding"/>
    <property type="evidence" value="ECO:0007669"/>
    <property type="project" value="InterPro"/>
</dbReference>
<evidence type="ECO:0000256" key="1">
    <source>
        <dbReference type="ARBA" id="ARBA00001933"/>
    </source>
</evidence>
<name>A0A445D3A8_ARAHY</name>
<dbReference type="EMBL" id="SDMP01000005">
    <property type="protein sequence ID" value="RYR57655.1"/>
    <property type="molecule type" value="Genomic_DNA"/>
</dbReference>
<comment type="caution">
    <text evidence="6">The sequence shown here is derived from an EMBL/GenBank/DDBJ whole genome shotgun (WGS) entry which is preliminary data.</text>
</comment>
<dbReference type="Pfam" id="PF00282">
    <property type="entry name" value="Pyridoxal_deC"/>
    <property type="match status" value="1"/>
</dbReference>
<dbReference type="GO" id="GO:0005737">
    <property type="term" value="C:cytoplasm"/>
    <property type="evidence" value="ECO:0007669"/>
    <property type="project" value="TreeGrafter"/>
</dbReference>
<evidence type="ECO:0000256" key="4">
    <source>
        <dbReference type="ARBA" id="ARBA00023239"/>
    </source>
</evidence>
<organism evidence="6 7">
    <name type="scientific">Arachis hypogaea</name>
    <name type="common">Peanut</name>
    <dbReference type="NCBI Taxonomy" id="3818"/>
    <lineage>
        <taxon>Eukaryota</taxon>
        <taxon>Viridiplantae</taxon>
        <taxon>Streptophyta</taxon>
        <taxon>Embryophyta</taxon>
        <taxon>Tracheophyta</taxon>
        <taxon>Spermatophyta</taxon>
        <taxon>Magnoliopsida</taxon>
        <taxon>eudicotyledons</taxon>
        <taxon>Gunneridae</taxon>
        <taxon>Pentapetalae</taxon>
        <taxon>rosids</taxon>
        <taxon>fabids</taxon>
        <taxon>Fabales</taxon>
        <taxon>Fabaceae</taxon>
        <taxon>Papilionoideae</taxon>
        <taxon>50 kb inversion clade</taxon>
        <taxon>dalbergioids sensu lato</taxon>
        <taxon>Dalbergieae</taxon>
        <taxon>Pterocarpus clade</taxon>
        <taxon>Arachis</taxon>
    </lineage>
</organism>
<dbReference type="PANTHER" id="PTHR11999:SF70">
    <property type="entry name" value="MIP05841P"/>
    <property type="match status" value="1"/>
</dbReference>
<evidence type="ECO:0000256" key="3">
    <source>
        <dbReference type="ARBA" id="ARBA00022898"/>
    </source>
</evidence>
<sequence>MHDITENCFSLVPSPVLAVLFLYPLTSKEKILPRITHWQSPNYFAYFPSNSSIVGFLGEMLSAGFNIVGFSWITSPAAIELEIIVLDWLAKALKLPHDFHSTGQGGGVIQGTASEAIGGLNPERYRSLKTDASTNYALSPEVFSEAVSIDIATELVDGAFLFGFINVVLELIESNHSRCSRGVSTEELIHINTSIVLEALGAAPVPGATTLAEKLNHQGVNVCDARALRVVLSLTGVNKGLRGHVVVEMSIAKSRD</sequence>
<dbReference type="Proteomes" id="UP000289738">
    <property type="component" value="Chromosome A05"/>
</dbReference>
<dbReference type="Gene3D" id="1.20.1340.10">
    <property type="entry name" value="dopa decarboxylase, N-terminal domain"/>
    <property type="match status" value="1"/>
</dbReference>
<dbReference type="GO" id="GO:0006520">
    <property type="term" value="P:amino acid metabolic process"/>
    <property type="evidence" value="ECO:0007669"/>
    <property type="project" value="InterPro"/>
</dbReference>
<evidence type="ECO:0000256" key="2">
    <source>
        <dbReference type="ARBA" id="ARBA00022793"/>
    </source>
</evidence>
<proteinExistence type="inferred from homology"/>
<evidence type="ECO:0000256" key="5">
    <source>
        <dbReference type="RuleBase" id="RU000382"/>
    </source>
</evidence>
<dbReference type="SUPFAM" id="SSF53383">
    <property type="entry name" value="PLP-dependent transferases"/>
    <property type="match status" value="1"/>
</dbReference>
<keyword evidence="4 5" id="KW-0456">Lyase</keyword>
<dbReference type="InterPro" id="IPR015421">
    <property type="entry name" value="PyrdxlP-dep_Trfase_major"/>
</dbReference>
<accession>A0A445D3A8</accession>
<dbReference type="InterPro" id="IPR015424">
    <property type="entry name" value="PyrdxlP-dep_Trfase"/>
</dbReference>
<evidence type="ECO:0000313" key="7">
    <source>
        <dbReference type="Proteomes" id="UP000289738"/>
    </source>
</evidence>
<comment type="similarity">
    <text evidence="5">Belongs to the group II decarboxylase family.</text>
</comment>
<comment type="cofactor">
    <cofactor evidence="1 5">
        <name>pyridoxal 5'-phosphate</name>
        <dbReference type="ChEBI" id="CHEBI:597326"/>
    </cofactor>
</comment>
<gene>
    <name evidence="6" type="ORF">Ahy_A05g023356</name>
</gene>
<dbReference type="PRINTS" id="PR00800">
    <property type="entry name" value="YHDCRBOXLASE"/>
</dbReference>
<dbReference type="GO" id="GO:0019752">
    <property type="term" value="P:carboxylic acid metabolic process"/>
    <property type="evidence" value="ECO:0007669"/>
    <property type="project" value="InterPro"/>
</dbReference>
<evidence type="ECO:0000313" key="6">
    <source>
        <dbReference type="EMBL" id="RYR57655.1"/>
    </source>
</evidence>
<dbReference type="GO" id="GO:0016831">
    <property type="term" value="F:carboxy-lyase activity"/>
    <property type="evidence" value="ECO:0007669"/>
    <property type="project" value="UniProtKB-KW"/>
</dbReference>
<protein>
    <submittedName>
        <fullName evidence="6">Uncharacterized protein</fullName>
    </submittedName>
</protein>
<dbReference type="InterPro" id="IPR010977">
    <property type="entry name" value="Aromatic_deC"/>
</dbReference>
<keyword evidence="2" id="KW-0210">Decarboxylase</keyword>
<keyword evidence="7" id="KW-1185">Reference proteome</keyword>
<dbReference type="Gene3D" id="3.40.640.10">
    <property type="entry name" value="Type I PLP-dependent aspartate aminotransferase-like (Major domain)"/>
    <property type="match status" value="1"/>
</dbReference>
<keyword evidence="3 5" id="KW-0663">Pyridoxal phosphate</keyword>
<dbReference type="STRING" id="3818.A0A445D3A8"/>
<dbReference type="InterPro" id="IPR002129">
    <property type="entry name" value="PyrdxlP-dep_de-COase"/>
</dbReference>